<accession>A0A9W4EW95</accession>
<dbReference type="AlphaFoldDB" id="A0A9W4EW95"/>
<reference evidence="1 2" key="1">
    <citation type="submission" date="2015-05" db="EMBL/GenBank/DDBJ databases">
        <title>Whole genome sequence of Bacillus thuringiensis serovar tolworthi Pasteur Institute Standard strain.</title>
        <authorList>
            <person name="Kanda K."/>
            <person name="Nakashima K."/>
            <person name="Nagano Y."/>
        </authorList>
    </citation>
    <scope>NUCLEOTIDE SEQUENCE [LARGE SCALE GENOMIC DNA]</scope>
    <source>
        <strain evidence="1 2">Pasteur Institute Standard strain</strain>
    </source>
</reference>
<proteinExistence type="predicted"/>
<name>A0A9W4EW95_BACTO</name>
<protein>
    <submittedName>
        <fullName evidence="1">Uncharacterized protein</fullName>
    </submittedName>
</protein>
<dbReference type="EMBL" id="AP014864">
    <property type="protein sequence ID" value="BAR85738.1"/>
    <property type="molecule type" value="Genomic_DNA"/>
</dbReference>
<evidence type="ECO:0000313" key="2">
    <source>
        <dbReference type="Proteomes" id="UP000055316"/>
    </source>
</evidence>
<gene>
    <name evidence="1" type="ORF">KNN_04895</name>
</gene>
<sequence length="176" mass="20327">MFRIFKMFAHDVKVLSHDVIQVLKGTNHKQVIPTLIVVHDPIDKMVEKEMAQLKSIKDEKEQEEMSKYKKQITSLDELHKVIDALETLNKKYVITKVVHKNETLPKTNRYPFNVWHIEEVDGIKRYSDGEEIVKLVCNDCGTSITGKRVLLEGKCCIHSVTHNTTIVPLDKESECK</sequence>
<dbReference type="Proteomes" id="UP000055316">
    <property type="component" value="Chromosome"/>
</dbReference>
<dbReference type="RefSeq" id="WP_228492154.1">
    <property type="nucleotide sequence ID" value="NZ_AP014864.1"/>
</dbReference>
<evidence type="ECO:0000313" key="1">
    <source>
        <dbReference type="EMBL" id="BAR85738.1"/>
    </source>
</evidence>
<organism evidence="1 2">
    <name type="scientific">Bacillus thuringiensis subsp. tolworthi</name>
    <dbReference type="NCBI Taxonomy" id="1442"/>
    <lineage>
        <taxon>Bacteria</taxon>
        <taxon>Bacillati</taxon>
        <taxon>Bacillota</taxon>
        <taxon>Bacilli</taxon>
        <taxon>Bacillales</taxon>
        <taxon>Bacillaceae</taxon>
        <taxon>Bacillus</taxon>
        <taxon>Bacillus cereus group</taxon>
    </lineage>
</organism>